<accession>A0A6C0HQQ5</accession>
<dbReference type="EMBL" id="MN740003">
    <property type="protein sequence ID" value="QHT82677.1"/>
    <property type="molecule type" value="Genomic_DNA"/>
</dbReference>
<reference evidence="1" key="1">
    <citation type="journal article" date="2020" name="Nature">
        <title>Giant virus diversity and host interactions through global metagenomics.</title>
        <authorList>
            <person name="Schulz F."/>
            <person name="Roux S."/>
            <person name="Paez-Espino D."/>
            <person name="Jungbluth S."/>
            <person name="Walsh D.A."/>
            <person name="Denef V.J."/>
            <person name="McMahon K.D."/>
            <person name="Konstantinidis K.T."/>
            <person name="Eloe-Fadrosh E.A."/>
            <person name="Kyrpides N.C."/>
            <person name="Woyke T."/>
        </authorList>
    </citation>
    <scope>NUCLEOTIDE SEQUENCE</scope>
    <source>
        <strain evidence="1">GVMAG-M-3300023184-165</strain>
    </source>
</reference>
<sequence length="97" mass="11194">MASVGNGQFEFVNENERIMFTTAHAAISQLELWSFMQRDIESYMFSQDSEVNRIGEKIVKLGYNCHSGSSFGFTMRVMQSIAQNGYDKFKEKYLARN</sequence>
<proteinExistence type="predicted"/>
<name>A0A6C0HQQ5_9ZZZZ</name>
<dbReference type="AlphaFoldDB" id="A0A6C0HQQ5"/>
<organism evidence="1">
    <name type="scientific">viral metagenome</name>
    <dbReference type="NCBI Taxonomy" id="1070528"/>
    <lineage>
        <taxon>unclassified sequences</taxon>
        <taxon>metagenomes</taxon>
        <taxon>organismal metagenomes</taxon>
    </lineage>
</organism>
<evidence type="ECO:0000313" key="1">
    <source>
        <dbReference type="EMBL" id="QHT82677.1"/>
    </source>
</evidence>
<protein>
    <submittedName>
        <fullName evidence="1">Uncharacterized protein</fullName>
    </submittedName>
</protein>